<evidence type="ECO:0000256" key="5">
    <source>
        <dbReference type="ARBA" id="ARBA00023159"/>
    </source>
</evidence>
<feature type="compositionally biased region" description="Polar residues" evidence="9">
    <location>
        <begin position="294"/>
        <end position="308"/>
    </location>
</feature>
<evidence type="ECO:0000256" key="3">
    <source>
        <dbReference type="ARBA" id="ARBA00023015"/>
    </source>
</evidence>
<comment type="caution">
    <text evidence="11">The sequence shown here is derived from an EMBL/GenBank/DDBJ whole genome shotgun (WGS) entry which is preliminary data.</text>
</comment>
<comment type="subcellular location">
    <subcellularLocation>
        <location evidence="1">Nucleus</location>
    </subcellularLocation>
</comment>
<evidence type="ECO:0000256" key="6">
    <source>
        <dbReference type="ARBA" id="ARBA00023163"/>
    </source>
</evidence>
<dbReference type="PANTHER" id="PTHR31657">
    <property type="entry name" value="ETHYLENE-RESPONSIVE TRANSCRIPTION FACTOR ERF061"/>
    <property type="match status" value="1"/>
</dbReference>
<evidence type="ECO:0000259" key="10">
    <source>
        <dbReference type="PROSITE" id="PS51032"/>
    </source>
</evidence>
<dbReference type="PANTHER" id="PTHR31657:SF73">
    <property type="entry name" value="OS02G0752800 PROTEIN"/>
    <property type="match status" value="1"/>
</dbReference>
<evidence type="ECO:0000313" key="11">
    <source>
        <dbReference type="EMBL" id="KAJ4965210.1"/>
    </source>
</evidence>
<keyword evidence="4" id="KW-0238">DNA-binding</keyword>
<dbReference type="InterPro" id="IPR001471">
    <property type="entry name" value="AP2/ERF_dom"/>
</dbReference>
<feature type="region of interest" description="Disordered" evidence="9">
    <location>
        <begin position="279"/>
        <end position="311"/>
    </location>
</feature>
<dbReference type="SUPFAM" id="SSF54171">
    <property type="entry name" value="DNA-binding domain"/>
    <property type="match status" value="1"/>
</dbReference>
<organism evidence="11 12">
    <name type="scientific">Protea cynaroides</name>
    <dbReference type="NCBI Taxonomy" id="273540"/>
    <lineage>
        <taxon>Eukaryota</taxon>
        <taxon>Viridiplantae</taxon>
        <taxon>Streptophyta</taxon>
        <taxon>Embryophyta</taxon>
        <taxon>Tracheophyta</taxon>
        <taxon>Spermatophyta</taxon>
        <taxon>Magnoliopsida</taxon>
        <taxon>Proteales</taxon>
        <taxon>Proteaceae</taxon>
        <taxon>Protea</taxon>
    </lineage>
</organism>
<name>A0A9Q0K7B5_9MAGN</name>
<feature type="domain" description="AP2/ERF" evidence="10">
    <location>
        <begin position="182"/>
        <end position="239"/>
    </location>
</feature>
<dbReference type="GO" id="GO:0003700">
    <property type="term" value="F:DNA-binding transcription factor activity"/>
    <property type="evidence" value="ECO:0007669"/>
    <property type="project" value="InterPro"/>
</dbReference>
<proteinExistence type="inferred from homology"/>
<evidence type="ECO:0000313" key="12">
    <source>
        <dbReference type="Proteomes" id="UP001141806"/>
    </source>
</evidence>
<dbReference type="InterPro" id="IPR051758">
    <property type="entry name" value="ERF/AP2-like"/>
</dbReference>
<keyword evidence="12" id="KW-1185">Reference proteome</keyword>
<keyword evidence="3" id="KW-0805">Transcription regulation</keyword>
<dbReference type="FunFam" id="3.30.730.10:FF:000001">
    <property type="entry name" value="Ethylene-responsive transcription factor 2"/>
    <property type="match status" value="1"/>
</dbReference>
<dbReference type="AlphaFoldDB" id="A0A9Q0K7B5"/>
<feature type="compositionally biased region" description="Polar residues" evidence="9">
    <location>
        <begin position="333"/>
        <end position="350"/>
    </location>
</feature>
<dbReference type="OrthoDB" id="10038011at2759"/>
<feature type="region of interest" description="Disordered" evidence="9">
    <location>
        <begin position="31"/>
        <end position="58"/>
    </location>
</feature>
<dbReference type="InterPro" id="IPR036955">
    <property type="entry name" value="AP2/ERF_dom_sf"/>
</dbReference>
<dbReference type="Gene3D" id="3.30.730.10">
    <property type="entry name" value="AP2/ERF domain"/>
    <property type="match status" value="1"/>
</dbReference>
<keyword evidence="7" id="KW-0539">Nucleus</keyword>
<dbReference type="InterPro" id="IPR016177">
    <property type="entry name" value="DNA-bd_dom_sf"/>
</dbReference>
<accession>A0A9Q0K7B5</accession>
<feature type="region of interest" description="Disordered" evidence="9">
    <location>
        <begin position="333"/>
        <end position="359"/>
    </location>
</feature>
<evidence type="ECO:0000256" key="2">
    <source>
        <dbReference type="ARBA" id="ARBA00022745"/>
    </source>
</evidence>
<dbReference type="GO" id="GO:0005634">
    <property type="term" value="C:nucleus"/>
    <property type="evidence" value="ECO:0007669"/>
    <property type="project" value="UniProtKB-SubCell"/>
</dbReference>
<dbReference type="GO" id="GO:0009873">
    <property type="term" value="P:ethylene-activated signaling pathway"/>
    <property type="evidence" value="ECO:0007669"/>
    <property type="project" value="UniProtKB-KW"/>
</dbReference>
<dbReference type="PROSITE" id="PS51032">
    <property type="entry name" value="AP2_ERF"/>
    <property type="match status" value="1"/>
</dbReference>
<evidence type="ECO:0000256" key="4">
    <source>
        <dbReference type="ARBA" id="ARBA00023125"/>
    </source>
</evidence>
<dbReference type="EMBL" id="JAMYWD010000007">
    <property type="protein sequence ID" value="KAJ4965210.1"/>
    <property type="molecule type" value="Genomic_DNA"/>
</dbReference>
<keyword evidence="6" id="KW-0804">Transcription</keyword>
<dbReference type="GO" id="GO:0000976">
    <property type="term" value="F:transcription cis-regulatory region binding"/>
    <property type="evidence" value="ECO:0007669"/>
    <property type="project" value="UniProtKB-ARBA"/>
</dbReference>
<feature type="compositionally biased region" description="Low complexity" evidence="9">
    <location>
        <begin position="32"/>
        <end position="58"/>
    </location>
</feature>
<evidence type="ECO:0000256" key="1">
    <source>
        <dbReference type="ARBA" id="ARBA00004123"/>
    </source>
</evidence>
<evidence type="ECO:0000256" key="8">
    <source>
        <dbReference type="ARBA" id="ARBA00024343"/>
    </source>
</evidence>
<dbReference type="CDD" id="cd00018">
    <property type="entry name" value="AP2"/>
    <property type="match status" value="1"/>
</dbReference>
<protein>
    <recommendedName>
        <fullName evidence="10">AP2/ERF domain-containing protein</fullName>
    </recommendedName>
</protein>
<dbReference type="Proteomes" id="UP001141806">
    <property type="component" value="Unassembled WGS sequence"/>
</dbReference>
<keyword evidence="2" id="KW-0936">Ethylene signaling pathway</keyword>
<evidence type="ECO:0000256" key="7">
    <source>
        <dbReference type="ARBA" id="ARBA00023242"/>
    </source>
</evidence>
<comment type="similarity">
    <text evidence="8">Belongs to the AP2/ERF transcription factor family. ERF subfamily.</text>
</comment>
<dbReference type="Pfam" id="PF00847">
    <property type="entry name" value="AP2"/>
    <property type="match status" value="1"/>
</dbReference>
<gene>
    <name evidence="11" type="ORF">NE237_017059</name>
</gene>
<dbReference type="PRINTS" id="PR00367">
    <property type="entry name" value="ETHRSPELEMNT"/>
</dbReference>
<evidence type="ECO:0000256" key="9">
    <source>
        <dbReference type="SAM" id="MobiDB-lite"/>
    </source>
</evidence>
<dbReference type="SMART" id="SM00380">
    <property type="entry name" value="AP2"/>
    <property type="match status" value="1"/>
</dbReference>
<reference evidence="11" key="1">
    <citation type="journal article" date="2023" name="Plant J.">
        <title>The genome of the king protea, Protea cynaroides.</title>
        <authorList>
            <person name="Chang J."/>
            <person name="Duong T.A."/>
            <person name="Schoeman C."/>
            <person name="Ma X."/>
            <person name="Roodt D."/>
            <person name="Barker N."/>
            <person name="Li Z."/>
            <person name="Van de Peer Y."/>
            <person name="Mizrachi E."/>
        </authorList>
    </citation>
    <scope>NUCLEOTIDE SEQUENCE</scope>
    <source>
        <tissue evidence="11">Young leaves</tissue>
    </source>
</reference>
<sequence>MAAAIDIYSSRPVLADPFREELMKALEPYIKSASSTSSVTPSTSSTTTPSTSSSSPPYSSASSSYPFSSFSSQPQLFPDCCSTSATQMFSTGFLIQGQFGLEQSGSSIGLNHLSLSQVQQIQNQIQLQHQQPHMAAVAAASIQNQRFKQSQLQQQQQHPLNLLGPKAIPMKQVGSITKPAKLYRGVRQRHWGKWVAEIRLPKNRTRLWLGTFDTAEEAALAYDKAAYKLRGEFARLNFPDLRHQINVGGEFGDYKPLHSSVDAKLQAICQSLATSQKQGNVGKPAITSEKKATDLQSEASSTVATAPQPNMDFDSAETKVGLLGTEYCKVESASSPSLTESDESAGSSPESDMKFLDFNEPPWDESEKFILRKYPSWEIDWEAILS</sequence>
<keyword evidence="5" id="KW-0010">Activator</keyword>